<name>A0ABP7DVU6_9ACTN</name>
<dbReference type="EMBL" id="BAABEP010000002">
    <property type="protein sequence ID" value="GAA3709780.1"/>
    <property type="molecule type" value="Genomic_DNA"/>
</dbReference>
<gene>
    <name evidence="2" type="ORF">GCM10023082_04640</name>
</gene>
<dbReference type="Proteomes" id="UP001499884">
    <property type="component" value="Unassembled WGS sequence"/>
</dbReference>
<dbReference type="Pfam" id="PF19472">
    <property type="entry name" value="DUF6009"/>
    <property type="match status" value="1"/>
</dbReference>
<feature type="region of interest" description="Disordered" evidence="1">
    <location>
        <begin position="126"/>
        <end position="223"/>
    </location>
</feature>
<reference evidence="3" key="1">
    <citation type="journal article" date="2019" name="Int. J. Syst. Evol. Microbiol.">
        <title>The Global Catalogue of Microorganisms (GCM) 10K type strain sequencing project: providing services to taxonomists for standard genome sequencing and annotation.</title>
        <authorList>
            <consortium name="The Broad Institute Genomics Platform"/>
            <consortium name="The Broad Institute Genome Sequencing Center for Infectious Disease"/>
            <person name="Wu L."/>
            <person name="Ma J."/>
        </authorList>
    </citation>
    <scope>NUCLEOTIDE SEQUENCE [LARGE SCALE GENOMIC DNA]</scope>
    <source>
        <strain evidence="3">JCM 30846</strain>
    </source>
</reference>
<organism evidence="2 3">
    <name type="scientific">Streptomyces tremellae</name>
    <dbReference type="NCBI Taxonomy" id="1124239"/>
    <lineage>
        <taxon>Bacteria</taxon>
        <taxon>Bacillati</taxon>
        <taxon>Actinomycetota</taxon>
        <taxon>Actinomycetes</taxon>
        <taxon>Kitasatosporales</taxon>
        <taxon>Streptomycetaceae</taxon>
        <taxon>Streptomyces</taxon>
    </lineage>
</organism>
<evidence type="ECO:0000313" key="2">
    <source>
        <dbReference type="EMBL" id="GAA3709780.1"/>
    </source>
</evidence>
<proteinExistence type="predicted"/>
<feature type="region of interest" description="Disordered" evidence="1">
    <location>
        <begin position="1"/>
        <end position="91"/>
    </location>
</feature>
<accession>A0ABP7DVU6</accession>
<feature type="compositionally biased region" description="Basic and acidic residues" evidence="1">
    <location>
        <begin position="143"/>
        <end position="152"/>
    </location>
</feature>
<evidence type="ECO:0000313" key="3">
    <source>
        <dbReference type="Proteomes" id="UP001499884"/>
    </source>
</evidence>
<comment type="caution">
    <text evidence="2">The sequence shown here is derived from an EMBL/GenBank/DDBJ whole genome shotgun (WGS) entry which is preliminary data.</text>
</comment>
<dbReference type="InterPro" id="IPR046051">
    <property type="entry name" value="DUF6009"/>
</dbReference>
<keyword evidence="3" id="KW-1185">Reference proteome</keyword>
<evidence type="ECO:0000256" key="1">
    <source>
        <dbReference type="SAM" id="MobiDB-lite"/>
    </source>
</evidence>
<feature type="compositionally biased region" description="Low complexity" evidence="1">
    <location>
        <begin position="73"/>
        <end position="89"/>
    </location>
</feature>
<feature type="compositionally biased region" description="Polar residues" evidence="1">
    <location>
        <begin position="47"/>
        <end position="62"/>
    </location>
</feature>
<sequence length="223" mass="23843">MTRTSNSPLGEQRAPRPTLTRVARSETDMPHGSLAPNAARTPAPHNCGTQSLSVPETRSTPPLSCDDGRGTEAGTVEGPAPVPGAAAPASRLQPGQLSAEIDIVWLLPLDALDYVRESLEIIKCRSGKPPVPRTRTPGRLRQLRPEHPRDQGHGAAPCPTLRPPPRRRRARHDPMPPPGPRRGASRRSAGRVGVLPYCGGVLAVSDRPKVQTPTDRAGAGEWE</sequence>
<protein>
    <submittedName>
        <fullName evidence="2">Uncharacterized protein</fullName>
    </submittedName>
</protein>